<comment type="caution">
    <text evidence="1">The sequence shown here is derived from an EMBL/GenBank/DDBJ whole genome shotgun (WGS) entry which is preliminary data.</text>
</comment>
<dbReference type="AlphaFoldDB" id="U2L3U5"/>
<dbReference type="SUPFAM" id="SSF56784">
    <property type="entry name" value="HAD-like"/>
    <property type="match status" value="1"/>
</dbReference>
<dbReference type="GO" id="GO:0005829">
    <property type="term" value="C:cytosol"/>
    <property type="evidence" value="ECO:0007669"/>
    <property type="project" value="TreeGrafter"/>
</dbReference>
<dbReference type="PANTHER" id="PTHR10000:SF25">
    <property type="entry name" value="PHOSPHATASE YKRA-RELATED"/>
    <property type="match status" value="1"/>
</dbReference>
<protein>
    <submittedName>
        <fullName evidence="1">Cof-like hydrolase</fullName>
    </submittedName>
</protein>
<keyword evidence="1" id="KW-0378">Hydrolase</keyword>
<dbReference type="PROSITE" id="PS01228">
    <property type="entry name" value="COF_1"/>
    <property type="match status" value="1"/>
</dbReference>
<evidence type="ECO:0000313" key="2">
    <source>
        <dbReference type="Proteomes" id="UP000017023"/>
    </source>
</evidence>
<reference evidence="1 2" key="1">
    <citation type="submission" date="2013-08" db="EMBL/GenBank/DDBJ databases">
        <authorList>
            <person name="Durkin A.S."/>
            <person name="Haft D.R."/>
            <person name="McCorrison J."/>
            <person name="Torralba M."/>
            <person name="Gillis M."/>
            <person name="Haft D.H."/>
            <person name="Methe B."/>
            <person name="Sutton G."/>
            <person name="Nelson K.E."/>
        </authorList>
    </citation>
    <scope>NUCLEOTIDE SEQUENCE [LARGE SCALE GENOMIC DNA]</scope>
    <source>
        <strain evidence="1 2">F0493</strain>
    </source>
</reference>
<dbReference type="PROSITE" id="PS01229">
    <property type="entry name" value="COF_2"/>
    <property type="match status" value="1"/>
</dbReference>
<accession>U2L3U5</accession>
<organism evidence="1 2">
    <name type="scientific">Segatella salivae F0493</name>
    <dbReference type="NCBI Taxonomy" id="1395125"/>
    <lineage>
        <taxon>Bacteria</taxon>
        <taxon>Pseudomonadati</taxon>
        <taxon>Bacteroidota</taxon>
        <taxon>Bacteroidia</taxon>
        <taxon>Bacteroidales</taxon>
        <taxon>Prevotellaceae</taxon>
        <taxon>Segatella</taxon>
    </lineage>
</organism>
<dbReference type="Gene3D" id="3.40.50.1000">
    <property type="entry name" value="HAD superfamily/HAD-like"/>
    <property type="match status" value="1"/>
</dbReference>
<dbReference type="InterPro" id="IPR000150">
    <property type="entry name" value="Cof"/>
</dbReference>
<dbReference type="GO" id="GO:0016791">
    <property type="term" value="F:phosphatase activity"/>
    <property type="evidence" value="ECO:0007669"/>
    <property type="project" value="TreeGrafter"/>
</dbReference>
<dbReference type="SFLD" id="SFLDS00003">
    <property type="entry name" value="Haloacid_Dehalogenase"/>
    <property type="match status" value="1"/>
</dbReference>
<dbReference type="Gene3D" id="3.30.1240.10">
    <property type="match status" value="1"/>
</dbReference>
<dbReference type="EMBL" id="AWGW01000027">
    <property type="protein sequence ID" value="ERJ99202.1"/>
    <property type="molecule type" value="Genomic_DNA"/>
</dbReference>
<evidence type="ECO:0000313" key="1">
    <source>
        <dbReference type="EMBL" id="ERJ99202.1"/>
    </source>
</evidence>
<dbReference type="GO" id="GO:0000287">
    <property type="term" value="F:magnesium ion binding"/>
    <property type="evidence" value="ECO:0007669"/>
    <property type="project" value="TreeGrafter"/>
</dbReference>
<dbReference type="PANTHER" id="PTHR10000">
    <property type="entry name" value="PHOSPHOSERINE PHOSPHATASE"/>
    <property type="match status" value="1"/>
</dbReference>
<dbReference type="PATRIC" id="fig|1395125.3.peg.2202"/>
<name>U2L3U5_9BACT</name>
<dbReference type="InterPro" id="IPR023214">
    <property type="entry name" value="HAD_sf"/>
</dbReference>
<proteinExistence type="predicted"/>
<gene>
    <name evidence="1" type="ORF">HMPREF9145_2222</name>
</gene>
<dbReference type="NCBIfam" id="TIGR00099">
    <property type="entry name" value="Cof-subfamily"/>
    <property type="match status" value="1"/>
</dbReference>
<dbReference type="InterPro" id="IPR036412">
    <property type="entry name" value="HAD-like_sf"/>
</dbReference>
<dbReference type="Pfam" id="PF08282">
    <property type="entry name" value="Hydrolase_3"/>
    <property type="match status" value="1"/>
</dbReference>
<sequence length="274" mass="30251">MIDMIKALFFDIDGTLVSFRTHEIPESTVNALEEVKKQGLKVYISTGRPLSIITNLGQIQHLIDGYITTNGAYCFVDRNGKREIICCHDIPQTDVCQILDAAKKWDRPVVVVGTKDIAIFNYKDIVDDVFCKKLGVTNIDYHKPIEEVLKQPILQLTPFISSAQEEKLMSGIKQCTSGRWCDDFTDITNIKADKGQGLLALAAHEGLRLSETMAFGDGGNDLSIIQQAGIGVAMGNGRENVKEEADYVTTSVDDNGIRNALIAQGIIKDDQKKD</sequence>
<dbReference type="SFLD" id="SFLDG01140">
    <property type="entry name" value="C2.B:_Phosphomannomutase_and_P"/>
    <property type="match status" value="1"/>
</dbReference>
<dbReference type="Proteomes" id="UP000017023">
    <property type="component" value="Unassembled WGS sequence"/>
</dbReference>